<sequence>MNSTVENNNISEMRTEKVLEILKGFFHAGDAHKSERYSAKEMLEALRKKVEIGELCLNNLSVLNHFFSFFFHF</sequence>
<gene>
    <name evidence="1" type="ORF">RhiirA4_411172</name>
</gene>
<proteinExistence type="predicted"/>
<evidence type="ECO:0000313" key="1">
    <source>
        <dbReference type="EMBL" id="PKY56437.1"/>
    </source>
</evidence>
<comment type="caution">
    <text evidence="1">The sequence shown here is derived from an EMBL/GenBank/DDBJ whole genome shotgun (WGS) entry which is preliminary data.</text>
</comment>
<protein>
    <submittedName>
        <fullName evidence="1">Uncharacterized protein</fullName>
    </submittedName>
</protein>
<dbReference type="EMBL" id="LLXI01002182">
    <property type="protein sequence ID" value="PKY56437.1"/>
    <property type="molecule type" value="Genomic_DNA"/>
</dbReference>
<accession>A0A2I1HC33</accession>
<dbReference type="Proteomes" id="UP000234323">
    <property type="component" value="Unassembled WGS sequence"/>
</dbReference>
<organism evidence="1 2">
    <name type="scientific">Rhizophagus irregularis</name>
    <dbReference type="NCBI Taxonomy" id="588596"/>
    <lineage>
        <taxon>Eukaryota</taxon>
        <taxon>Fungi</taxon>
        <taxon>Fungi incertae sedis</taxon>
        <taxon>Mucoromycota</taxon>
        <taxon>Glomeromycotina</taxon>
        <taxon>Glomeromycetes</taxon>
        <taxon>Glomerales</taxon>
        <taxon>Glomeraceae</taxon>
        <taxon>Rhizophagus</taxon>
    </lineage>
</organism>
<dbReference type="AlphaFoldDB" id="A0A2I1HC33"/>
<name>A0A2I1HC33_9GLOM</name>
<evidence type="ECO:0000313" key="2">
    <source>
        <dbReference type="Proteomes" id="UP000234323"/>
    </source>
</evidence>
<reference evidence="1 2" key="1">
    <citation type="submission" date="2015-10" db="EMBL/GenBank/DDBJ databases">
        <title>Genome analyses suggest a sexual origin of heterokaryosis in a supposedly ancient asexual fungus.</title>
        <authorList>
            <person name="Ropars J."/>
            <person name="Sedzielewska K."/>
            <person name="Noel J."/>
            <person name="Charron P."/>
            <person name="Farinelli L."/>
            <person name="Marton T."/>
            <person name="Kruger M."/>
            <person name="Pelin A."/>
            <person name="Brachmann A."/>
            <person name="Corradi N."/>
        </authorList>
    </citation>
    <scope>NUCLEOTIDE SEQUENCE [LARGE SCALE GENOMIC DNA]</scope>
    <source>
        <strain evidence="1 2">A4</strain>
    </source>
</reference>
<keyword evidence="2" id="KW-1185">Reference proteome</keyword>